<dbReference type="InterPro" id="IPR035398">
    <property type="entry name" value="Bac_rhamnosid_C"/>
</dbReference>
<sequence length="1070" mass="113727">MTLEILMSTDHIPAHDDLHHPHHTGPARAPQKVTLLDEGAPRLTDPVGDLAAPIRLRVDHHRPDYEVLGGTGPSPSLSWEVPTAPSGWTQAVAEVEVTRTSPLTVPVPKTAPSQTSAAPVDSADPLEPASPEDPASPISTFTLHGPTSTFVPWPAAPLSSRERATWRVRVAGADGAFSAWSEPAVVETGLLDRGDWTARPVSAPGNRREDAAPVLVRRLVVPQRPGTTGTTTGAPASARLHVTAGGVYEVFVDGTRVGAHELAPGWTEYRDRLLVQTYDVTGLLPPGEHEIAVVLGNGWYRGHLTWYMRDRVYGEALWLLAQLEISDGTSTTVVGTDAAWTWRPSNVTANDLYNGQTTDLRLPALGEVAAEAPVEVLDLPEADLEPTILPLPTVVGELRPQQVITTPSGRKVLDFGQNLTGHVRLTVTSGEPGTTITLRHAEVMEDGELGTRPLRRAQCTDRVVLAGTATPETPEVFAPTLTQHGFRYVEVEGLEPTRREDTGSADRAGIPGQEGTSGRQGAATSTDRTDMVLMEAATARVVSAGMERSAWFSCDQELVNRLVENTRWSTIGNFITVPTDCPQRDERLGWTGDIAVFAPTALSLYDAGAFLASWCRDLVSAQAPDGAVPVVVPDVLDSPQLTCAWGDAVTLVPWAIYEATGDTGVLKAGIEAMERFVAGVAAAAGPSRLWRGGFQFGDWLDPDAPPQEPAAAKADPDVVATAYFARSAQVVAHAYEALGRPEDAQRLGALAAEVRQAYLDAYVTANGLIVSDCATVYAQALAWGLLDTPERVQGAGDRLADLVRARAFRISTGFVGTPLVPAALVQGGHPGVAARLILETGCPSWLYPVTMGATTTWERWDSMLPDGSVNPGEMTSFNHYALGAVTQWLVSDLAGLEVVAPGGGRLRVAPKVGHGFSSASVVRRLPGGTARASWRSDAGRLHVRVQVPVGAQAELVLPGAEAETVGHGLHERVVTLPASHAGSDAASRAVRTVRDLVDDPRAWQRLADAATQAGHPMYAQDAPVQLASLLRRELDRPVSVVAQAATVYGFVPGMEATRKALSEVVEGLAP</sequence>
<proteinExistence type="predicted"/>
<dbReference type="Pfam" id="PF05592">
    <property type="entry name" value="Bac_rhamnosid"/>
    <property type="match status" value="1"/>
</dbReference>
<feature type="domain" description="Bacterial alpha-L-rhamnosidase N-terminal" evidence="6">
    <location>
        <begin position="235"/>
        <end position="362"/>
    </location>
</feature>
<evidence type="ECO:0000259" key="8">
    <source>
        <dbReference type="Pfam" id="PF17390"/>
    </source>
</evidence>
<comment type="catalytic activity">
    <reaction evidence="1">
        <text>Hydrolysis of terminal non-reducing alpha-L-rhamnose residues in alpha-L-rhamnosides.</text>
        <dbReference type="EC" id="3.2.1.40"/>
    </reaction>
</comment>
<dbReference type="PANTHER" id="PTHR33307">
    <property type="entry name" value="ALPHA-RHAMNOSIDASE (EUROFUNG)"/>
    <property type="match status" value="1"/>
</dbReference>
<dbReference type="EMBL" id="CP032514">
    <property type="protein sequence ID" value="AYD90522.1"/>
    <property type="molecule type" value="Genomic_DNA"/>
</dbReference>
<feature type="region of interest" description="Disordered" evidence="4">
    <location>
        <begin position="104"/>
        <end position="143"/>
    </location>
</feature>
<feature type="domain" description="Alpha-L-rhamnosidase six-hairpin glycosidase" evidence="7">
    <location>
        <begin position="548"/>
        <end position="891"/>
    </location>
</feature>
<evidence type="ECO:0000256" key="2">
    <source>
        <dbReference type="ARBA" id="ARBA00012652"/>
    </source>
</evidence>
<dbReference type="InterPro" id="IPR013737">
    <property type="entry name" value="Bac_rhamnosid_N"/>
</dbReference>
<feature type="compositionally biased region" description="Polar residues" evidence="4">
    <location>
        <begin position="514"/>
        <end position="526"/>
    </location>
</feature>
<feature type="region of interest" description="Disordered" evidence="4">
    <location>
        <begin position="494"/>
        <end position="526"/>
    </location>
</feature>
<dbReference type="SUPFAM" id="SSF48208">
    <property type="entry name" value="Six-hairpin glycosidases"/>
    <property type="match status" value="1"/>
</dbReference>
<dbReference type="InterPro" id="IPR008902">
    <property type="entry name" value="Rhamnosid_concanavalin"/>
</dbReference>
<dbReference type="InterPro" id="IPR008928">
    <property type="entry name" value="6-hairpin_glycosidase_sf"/>
</dbReference>
<feature type="domain" description="Alpha-L-rhamnosidase C-terminal" evidence="8">
    <location>
        <begin position="895"/>
        <end position="966"/>
    </location>
</feature>
<dbReference type="Gene3D" id="2.60.420.10">
    <property type="entry name" value="Maltose phosphorylase, domain 3"/>
    <property type="match status" value="1"/>
</dbReference>
<evidence type="ECO:0000313" key="10">
    <source>
        <dbReference type="Proteomes" id="UP000273001"/>
    </source>
</evidence>
<keyword evidence="10" id="KW-1185">Reference proteome</keyword>
<feature type="domain" description="Alpha-L-rhamnosidase concanavalin-like" evidence="5">
    <location>
        <begin position="405"/>
        <end position="497"/>
    </location>
</feature>
<dbReference type="Pfam" id="PF17390">
    <property type="entry name" value="Bac_rhamnosid_C"/>
    <property type="match status" value="1"/>
</dbReference>
<evidence type="ECO:0000259" key="5">
    <source>
        <dbReference type="Pfam" id="PF05592"/>
    </source>
</evidence>
<dbReference type="PANTHER" id="PTHR33307:SF6">
    <property type="entry name" value="ALPHA-RHAMNOSIDASE (EUROFUNG)-RELATED"/>
    <property type="match status" value="1"/>
</dbReference>
<dbReference type="Pfam" id="PF17389">
    <property type="entry name" value="Bac_rhamnosid6H"/>
    <property type="match status" value="1"/>
</dbReference>
<evidence type="ECO:0000256" key="4">
    <source>
        <dbReference type="SAM" id="MobiDB-lite"/>
    </source>
</evidence>
<dbReference type="EC" id="3.2.1.40" evidence="2"/>
<evidence type="ECO:0000256" key="3">
    <source>
        <dbReference type="ARBA" id="ARBA00022801"/>
    </source>
</evidence>
<evidence type="ECO:0000259" key="6">
    <source>
        <dbReference type="Pfam" id="PF08531"/>
    </source>
</evidence>
<dbReference type="Pfam" id="PF25788">
    <property type="entry name" value="Ig_Rha78A_N"/>
    <property type="match status" value="1"/>
</dbReference>
<dbReference type="InterPro" id="IPR012341">
    <property type="entry name" value="6hp_glycosidase-like_sf"/>
</dbReference>
<accession>A0ABN5PQ69</accession>
<keyword evidence="3" id="KW-0378">Hydrolase</keyword>
<evidence type="ECO:0000256" key="1">
    <source>
        <dbReference type="ARBA" id="ARBA00001445"/>
    </source>
</evidence>
<dbReference type="InterPro" id="IPR013783">
    <property type="entry name" value="Ig-like_fold"/>
</dbReference>
<dbReference type="InterPro" id="IPR016007">
    <property type="entry name" value="Alpha_rhamnosid"/>
</dbReference>
<dbReference type="InterPro" id="IPR035396">
    <property type="entry name" value="Bac_rhamnosid6H"/>
</dbReference>
<organism evidence="9 10">
    <name type="scientific">Actinomyces lilanjuaniae</name>
    <dbReference type="NCBI Taxonomy" id="2321394"/>
    <lineage>
        <taxon>Bacteria</taxon>
        <taxon>Bacillati</taxon>
        <taxon>Actinomycetota</taxon>
        <taxon>Actinomycetes</taxon>
        <taxon>Actinomycetales</taxon>
        <taxon>Actinomycetaceae</taxon>
        <taxon>Actinomyces</taxon>
    </lineage>
</organism>
<feature type="compositionally biased region" description="Basic and acidic residues" evidence="4">
    <location>
        <begin position="494"/>
        <end position="504"/>
    </location>
</feature>
<evidence type="ECO:0000313" key="9">
    <source>
        <dbReference type="EMBL" id="AYD90522.1"/>
    </source>
</evidence>
<protein>
    <recommendedName>
        <fullName evidence="2">alpha-L-rhamnosidase</fullName>
        <ecNumber evidence="2">3.2.1.40</ecNumber>
    </recommendedName>
</protein>
<gene>
    <name evidence="9" type="ORF">D5R93_11885</name>
</gene>
<evidence type="ECO:0000259" key="7">
    <source>
        <dbReference type="Pfam" id="PF17389"/>
    </source>
</evidence>
<name>A0ABN5PQ69_9ACTO</name>
<reference evidence="9 10" key="1">
    <citation type="submission" date="2018-09" db="EMBL/GenBank/DDBJ databases">
        <authorList>
            <person name="Li J."/>
        </authorList>
    </citation>
    <scope>NUCLEOTIDE SEQUENCE [LARGE SCALE GENOMIC DNA]</scope>
    <source>
        <strain evidence="9 10">2129</strain>
    </source>
</reference>
<dbReference type="Gene3D" id="1.50.10.10">
    <property type="match status" value="1"/>
</dbReference>
<dbReference type="Gene3D" id="2.60.40.10">
    <property type="entry name" value="Immunoglobulins"/>
    <property type="match status" value="1"/>
</dbReference>
<dbReference type="Pfam" id="PF08531">
    <property type="entry name" value="Bac_rhamnosid_N"/>
    <property type="match status" value="1"/>
</dbReference>
<dbReference type="Gene3D" id="2.60.120.260">
    <property type="entry name" value="Galactose-binding domain-like"/>
    <property type="match status" value="2"/>
</dbReference>
<dbReference type="Proteomes" id="UP000273001">
    <property type="component" value="Chromosome"/>
</dbReference>